<reference evidence="2 3" key="1">
    <citation type="submission" date="2017-04" db="EMBL/GenBank/DDBJ databases">
        <authorList>
            <person name="Afonso C.L."/>
            <person name="Miller P.J."/>
            <person name="Scott M.A."/>
            <person name="Spackman E."/>
            <person name="Goraichik I."/>
            <person name="Dimitrov K.M."/>
            <person name="Suarez D.L."/>
            <person name="Swayne D.E."/>
        </authorList>
    </citation>
    <scope>NUCLEOTIDE SEQUENCE [LARGE SCALE GENOMIC DNA]</scope>
    <source>
        <strain evidence="2">LMG 28154</strain>
    </source>
</reference>
<dbReference type="AlphaFoldDB" id="A0A238HCA6"/>
<evidence type="ECO:0000313" key="3">
    <source>
        <dbReference type="Proteomes" id="UP000198460"/>
    </source>
</evidence>
<sequence>MLWRIPRRRGAGLAREASGADCAPPWRPASPGRRHWHALPPICCIRAAPPRRESPQTGDLPPAGVSLTSNVPIMAVP</sequence>
<evidence type="ECO:0000313" key="2">
    <source>
        <dbReference type="EMBL" id="SMG03116.1"/>
    </source>
</evidence>
<dbReference type="EMBL" id="FXAN01000126">
    <property type="protein sequence ID" value="SMG03116.1"/>
    <property type="molecule type" value="Genomic_DNA"/>
</dbReference>
<protein>
    <submittedName>
        <fullName evidence="2">Uncharacterized protein</fullName>
    </submittedName>
</protein>
<gene>
    <name evidence="2" type="ORF">BSIN_1213</name>
</gene>
<feature type="region of interest" description="Disordered" evidence="1">
    <location>
        <begin position="48"/>
        <end position="68"/>
    </location>
</feature>
<accession>A0A238HCA6</accession>
<evidence type="ECO:0000256" key="1">
    <source>
        <dbReference type="SAM" id="MobiDB-lite"/>
    </source>
</evidence>
<dbReference type="Proteomes" id="UP000198460">
    <property type="component" value="Unassembled WGS sequence"/>
</dbReference>
<proteinExistence type="predicted"/>
<name>A0A238HCA6_9BURK</name>
<organism evidence="2 3">
    <name type="scientific">Burkholderia singularis</name>
    <dbReference type="NCBI Taxonomy" id="1503053"/>
    <lineage>
        <taxon>Bacteria</taxon>
        <taxon>Pseudomonadati</taxon>
        <taxon>Pseudomonadota</taxon>
        <taxon>Betaproteobacteria</taxon>
        <taxon>Burkholderiales</taxon>
        <taxon>Burkholderiaceae</taxon>
        <taxon>Burkholderia</taxon>
        <taxon>pseudomallei group</taxon>
    </lineage>
</organism>